<reference evidence="16" key="1">
    <citation type="journal article" date="2019" name="Int. J. Syst. Evol. Microbiol.">
        <title>The Global Catalogue of Microorganisms (GCM) 10K type strain sequencing project: providing services to taxonomists for standard genome sequencing and annotation.</title>
        <authorList>
            <consortium name="The Broad Institute Genomics Platform"/>
            <consortium name="The Broad Institute Genome Sequencing Center for Infectious Disease"/>
            <person name="Wu L."/>
            <person name="Ma J."/>
        </authorList>
    </citation>
    <scope>NUCLEOTIDE SEQUENCE [LARGE SCALE GENOMIC DNA]</scope>
    <source>
        <strain evidence="16">TISTR 2466</strain>
    </source>
</reference>
<keyword evidence="16" id="KW-1185">Reference proteome</keyword>
<dbReference type="Gene3D" id="3.40.930.10">
    <property type="entry name" value="Mannitol-specific EII, Chain A"/>
    <property type="match status" value="1"/>
</dbReference>
<evidence type="ECO:0000256" key="5">
    <source>
        <dbReference type="ARBA" id="ARBA00022679"/>
    </source>
</evidence>
<dbReference type="PANTHER" id="PTHR36203:SF1">
    <property type="entry name" value="ASCORBATE-SPECIFIC PTS SYSTEM EIIA COMPONENT"/>
    <property type="match status" value="1"/>
</dbReference>
<evidence type="ECO:0000313" key="15">
    <source>
        <dbReference type="EMBL" id="MFD2693808.1"/>
    </source>
</evidence>
<dbReference type="PROSITE" id="PS51099">
    <property type="entry name" value="PTS_EIIB_TYPE_2"/>
    <property type="match status" value="1"/>
</dbReference>
<evidence type="ECO:0000259" key="13">
    <source>
        <dbReference type="PROSITE" id="PS51099"/>
    </source>
</evidence>
<dbReference type="SUPFAM" id="SSF63520">
    <property type="entry name" value="PTS-regulatory domain, PRD"/>
    <property type="match status" value="1"/>
</dbReference>
<dbReference type="CDD" id="cd05568">
    <property type="entry name" value="PTS_IIB_bgl_like"/>
    <property type="match status" value="1"/>
</dbReference>
<dbReference type="InterPro" id="IPR011608">
    <property type="entry name" value="PRD"/>
</dbReference>
<dbReference type="InterPro" id="IPR016152">
    <property type="entry name" value="PTrfase/Anion_transptr"/>
</dbReference>
<keyword evidence="3" id="KW-0963">Cytoplasm</keyword>
<evidence type="ECO:0000256" key="2">
    <source>
        <dbReference type="ARBA" id="ARBA00022448"/>
    </source>
</evidence>
<dbReference type="PROSITE" id="PS51094">
    <property type="entry name" value="PTS_EIIA_TYPE_2"/>
    <property type="match status" value="1"/>
</dbReference>
<dbReference type="Pfam" id="PF05043">
    <property type="entry name" value="Mga"/>
    <property type="match status" value="1"/>
</dbReference>
<dbReference type="InterPro" id="IPR036388">
    <property type="entry name" value="WH-like_DNA-bd_sf"/>
</dbReference>
<accession>A0ABW5S2W5</accession>
<keyword evidence="7" id="KW-0418">Kinase</keyword>
<dbReference type="InterPro" id="IPR013011">
    <property type="entry name" value="PTS_EIIB_2"/>
</dbReference>
<evidence type="ECO:0000256" key="7">
    <source>
        <dbReference type="ARBA" id="ARBA00022777"/>
    </source>
</evidence>
<comment type="caution">
    <text evidence="15">The sequence shown here is derived from an EMBL/GenBank/DDBJ whole genome shotgun (WGS) entry which is preliminary data.</text>
</comment>
<evidence type="ECO:0000259" key="14">
    <source>
        <dbReference type="PROSITE" id="PS51372"/>
    </source>
</evidence>
<sequence length="697" mass="81255">MYLSKRSDTLLRDLLIHPRRTSKELQSIYNLSRRQVDYSIEKLNHWLKEKSYPRIEHTSSGHFVASSKLLTLMSAADEEKTNDWYLFSQKERSYIIILMIITKNESLSMSHFISELGVSRNTVLRDLKLARDTIAPYQLDLVYSRKQGYEIVGKEWDARFILIKIINHLINIYGGESYLKHFMNLPQEQVAHWRTKLEKVESRLNLKFIDLKMQILPYVLEGVFKRINQGYTIDKEAFFVSYEGLSDTREYSAAEFLIEDRVNLPKQERMYITLQVLTSNIIPSQDFMLDEIPQLEQSLMKCLNLFEANACIRLKNKAMLLKKLMIHFKPAYYRIKYHLTIDHSGLHQIDQEYKILNYFVKKSLDPLRKLIGEPIPDTEVLFISLFIGSHLINYGDQLGAKLKAAIVCTNGVSLSLLMEKTLKGLFPEMIFYKAMSVREFSQMQYPCDVVFSPIPIATKAKLFIVNEVMGNKEKTRLRHNVIKEIYQVDQDLIDVEKMIDLVEKYADIKEKSKLQSALNDLLIHKVSQSDMREDRSLENKDFYRIDELLPASMIQQVNRVENWQQALEWCAKPLQDRKLINGSYLNRLNTLYRKPLRQIILGKHLALPHSEPKYGVEKLSMSLLHIREGLKTDGLPTIYFVVILAPIDKKSHFNALLELTKIAQSTSFIEKMRHAGSCRQLHGLIKEFGENVSEKMA</sequence>
<dbReference type="Gene3D" id="1.10.1790.10">
    <property type="entry name" value="PRD domain"/>
    <property type="match status" value="1"/>
</dbReference>
<evidence type="ECO:0000256" key="8">
    <source>
        <dbReference type="ARBA" id="ARBA00023159"/>
    </source>
</evidence>
<protein>
    <recommendedName>
        <fullName evidence="10">Ascorbate-specific PTS system EIIA component</fullName>
    </recommendedName>
    <alternativeName>
        <fullName evidence="11">Ascorbate-specific phosphotransferase enzyme IIA component</fullName>
    </alternativeName>
</protein>
<dbReference type="InterPro" id="IPR002178">
    <property type="entry name" value="PTS_EIIA_type-2_dom"/>
</dbReference>
<dbReference type="EMBL" id="JBHUMQ010000023">
    <property type="protein sequence ID" value="MFD2693808.1"/>
    <property type="molecule type" value="Genomic_DNA"/>
</dbReference>
<name>A0ABW5S2W5_9BACL</name>
<evidence type="ECO:0000259" key="12">
    <source>
        <dbReference type="PROSITE" id="PS51094"/>
    </source>
</evidence>
<dbReference type="Pfam" id="PF00359">
    <property type="entry name" value="PTS_EIIA_2"/>
    <property type="match status" value="1"/>
</dbReference>
<keyword evidence="6" id="KW-0598">Phosphotransferase system</keyword>
<keyword evidence="8" id="KW-0010">Activator</keyword>
<evidence type="ECO:0000256" key="11">
    <source>
        <dbReference type="ARBA" id="ARBA00042072"/>
    </source>
</evidence>
<comment type="subcellular location">
    <subcellularLocation>
        <location evidence="1">Cytoplasm</location>
    </subcellularLocation>
</comment>
<dbReference type="InterPro" id="IPR036634">
    <property type="entry name" value="PRD_sf"/>
</dbReference>
<feature type="domain" description="PRD" evidence="14">
    <location>
        <begin position="290"/>
        <end position="397"/>
    </location>
</feature>
<evidence type="ECO:0000256" key="9">
    <source>
        <dbReference type="ARBA" id="ARBA00037387"/>
    </source>
</evidence>
<proteinExistence type="predicted"/>
<dbReference type="InterPro" id="IPR051351">
    <property type="entry name" value="Ascorbate-PTS_EIIA_comp"/>
</dbReference>
<dbReference type="RefSeq" id="WP_253065618.1">
    <property type="nucleotide sequence ID" value="NZ_JAMXWM010000053.1"/>
</dbReference>
<comment type="function">
    <text evidence="9">The phosphoenolpyruvate-dependent sugar phosphotransferase system (sugar PTS), a major carbohydrate active transport system, catalyzes the phosphorylation of incoming sugar substrates concomitantly with their translocation across the cell membrane. The enzyme II UlaABC PTS system is involved in ascorbate transport.</text>
</comment>
<dbReference type="PANTHER" id="PTHR36203">
    <property type="entry name" value="ASCORBATE-SPECIFIC PTS SYSTEM EIIA COMPONENT"/>
    <property type="match status" value="1"/>
</dbReference>
<feature type="domain" description="PTS EIIB type-2" evidence="13">
    <location>
        <begin position="402"/>
        <end position="489"/>
    </location>
</feature>
<evidence type="ECO:0000256" key="4">
    <source>
        <dbReference type="ARBA" id="ARBA00022553"/>
    </source>
</evidence>
<keyword evidence="4" id="KW-0597">Phosphoprotein</keyword>
<dbReference type="PROSITE" id="PS51372">
    <property type="entry name" value="PRD_2"/>
    <property type="match status" value="1"/>
</dbReference>
<feature type="domain" description="PTS EIIA type-2" evidence="12">
    <location>
        <begin position="547"/>
        <end position="688"/>
    </location>
</feature>
<dbReference type="Proteomes" id="UP001597399">
    <property type="component" value="Unassembled WGS sequence"/>
</dbReference>
<keyword evidence="2" id="KW-0813">Transport</keyword>
<dbReference type="Pfam" id="PF00874">
    <property type="entry name" value="PRD"/>
    <property type="match status" value="1"/>
</dbReference>
<dbReference type="Gene3D" id="1.10.10.10">
    <property type="entry name" value="Winged helix-like DNA-binding domain superfamily/Winged helix DNA-binding domain"/>
    <property type="match status" value="1"/>
</dbReference>
<evidence type="ECO:0000256" key="3">
    <source>
        <dbReference type="ARBA" id="ARBA00022490"/>
    </source>
</evidence>
<evidence type="ECO:0000313" key="16">
    <source>
        <dbReference type="Proteomes" id="UP001597399"/>
    </source>
</evidence>
<keyword evidence="5" id="KW-0808">Transferase</keyword>
<evidence type="ECO:0000256" key="10">
    <source>
        <dbReference type="ARBA" id="ARBA00041175"/>
    </source>
</evidence>
<dbReference type="SUPFAM" id="SSF55804">
    <property type="entry name" value="Phoshotransferase/anion transport protein"/>
    <property type="match status" value="1"/>
</dbReference>
<evidence type="ECO:0000256" key="1">
    <source>
        <dbReference type="ARBA" id="ARBA00004496"/>
    </source>
</evidence>
<dbReference type="InterPro" id="IPR007737">
    <property type="entry name" value="Mga_HTH"/>
</dbReference>
<evidence type="ECO:0000256" key="6">
    <source>
        <dbReference type="ARBA" id="ARBA00022683"/>
    </source>
</evidence>
<gene>
    <name evidence="15" type="ORF">ACFSUE_09255</name>
</gene>
<organism evidence="15 16">
    <name type="scientific">Sporolactobacillus shoreicorticis</name>
    <dbReference type="NCBI Taxonomy" id="1923877"/>
    <lineage>
        <taxon>Bacteria</taxon>
        <taxon>Bacillati</taxon>
        <taxon>Bacillota</taxon>
        <taxon>Bacilli</taxon>
        <taxon>Bacillales</taxon>
        <taxon>Sporolactobacillaceae</taxon>
        <taxon>Sporolactobacillus</taxon>
    </lineage>
</organism>